<evidence type="ECO:0000313" key="2">
    <source>
        <dbReference type="EMBL" id="KAG8171156.1"/>
    </source>
</evidence>
<organism evidence="2 3">
    <name type="scientific">Oedothorax gibbosus</name>
    <dbReference type="NCBI Taxonomy" id="931172"/>
    <lineage>
        <taxon>Eukaryota</taxon>
        <taxon>Metazoa</taxon>
        <taxon>Ecdysozoa</taxon>
        <taxon>Arthropoda</taxon>
        <taxon>Chelicerata</taxon>
        <taxon>Arachnida</taxon>
        <taxon>Araneae</taxon>
        <taxon>Araneomorphae</taxon>
        <taxon>Entelegynae</taxon>
        <taxon>Araneoidea</taxon>
        <taxon>Linyphiidae</taxon>
        <taxon>Erigoninae</taxon>
        <taxon>Oedothorax</taxon>
    </lineage>
</organism>
<evidence type="ECO:0000256" key="1">
    <source>
        <dbReference type="SAM" id="MobiDB-lite"/>
    </source>
</evidence>
<proteinExistence type="predicted"/>
<feature type="region of interest" description="Disordered" evidence="1">
    <location>
        <begin position="56"/>
        <end position="78"/>
    </location>
</feature>
<protein>
    <recommendedName>
        <fullName evidence="4">Cytochrome c oxidase subunit I</fullName>
    </recommendedName>
</protein>
<evidence type="ECO:0008006" key="4">
    <source>
        <dbReference type="Google" id="ProtNLM"/>
    </source>
</evidence>
<sequence length="179" mass="19638">MPGLPARFLGPIRADGRNEEISPTALARDDKGYNDPPAVHRRYIVTTFISSKISSSGRFSHVGSTRKPTRQPNPEGATKIFNPGIATWLGVGQGPGTNQREMMTHVTEFPFMADNRNRHSPARKSPTGYPIPVGQGKHTMIPSMWHAVARTSKGITDLLLLLPAVRTKRPPVPLEETPD</sequence>
<evidence type="ECO:0000313" key="3">
    <source>
        <dbReference type="Proteomes" id="UP000827092"/>
    </source>
</evidence>
<name>A0AAV6THK2_9ARAC</name>
<comment type="caution">
    <text evidence="2">The sequence shown here is derived from an EMBL/GenBank/DDBJ whole genome shotgun (WGS) entry which is preliminary data.</text>
</comment>
<reference evidence="2 3" key="1">
    <citation type="journal article" date="2022" name="Nat. Ecol. Evol.">
        <title>A masculinizing supergene underlies an exaggerated male reproductive morph in a spider.</title>
        <authorList>
            <person name="Hendrickx F."/>
            <person name="De Corte Z."/>
            <person name="Sonet G."/>
            <person name="Van Belleghem S.M."/>
            <person name="Kostlbacher S."/>
            <person name="Vangestel C."/>
        </authorList>
    </citation>
    <scope>NUCLEOTIDE SEQUENCE [LARGE SCALE GENOMIC DNA]</scope>
    <source>
        <strain evidence="2">W744_W776</strain>
    </source>
</reference>
<dbReference type="Proteomes" id="UP000827092">
    <property type="component" value="Unassembled WGS sequence"/>
</dbReference>
<keyword evidence="3" id="KW-1185">Reference proteome</keyword>
<gene>
    <name evidence="2" type="ORF">JTE90_002399</name>
</gene>
<dbReference type="EMBL" id="JAFNEN010004350">
    <property type="protein sequence ID" value="KAG8171156.1"/>
    <property type="molecule type" value="Genomic_DNA"/>
</dbReference>
<dbReference type="AlphaFoldDB" id="A0AAV6THK2"/>
<accession>A0AAV6THK2</accession>